<sequence>MSLSLPQRLPLAPQYRAEWQGGRSINGAEATPGLGLRMPAGLGRLARDGRSAWRIVQGAMGLPNLIVPVVGEIIP</sequence>
<dbReference type="RefSeq" id="WP_176140779.1">
    <property type="nucleotide sequence ID" value="NZ_BMCL01000002.1"/>
</dbReference>
<gene>
    <name evidence="1" type="ORF">SAMN06296058_1142</name>
</gene>
<dbReference type="AlphaFoldDB" id="A0A1T5JWK3"/>
<proteinExistence type="predicted"/>
<evidence type="ECO:0000313" key="1">
    <source>
        <dbReference type="EMBL" id="SKC55757.1"/>
    </source>
</evidence>
<accession>A0A1T5JWK3</accession>
<keyword evidence="2" id="KW-1185">Reference proteome</keyword>
<dbReference type="Proteomes" id="UP000190341">
    <property type="component" value="Unassembled WGS sequence"/>
</dbReference>
<reference evidence="1 2" key="1">
    <citation type="submission" date="2017-02" db="EMBL/GenBank/DDBJ databases">
        <authorList>
            <person name="Peterson S.W."/>
        </authorList>
    </citation>
    <scope>NUCLEOTIDE SEQUENCE [LARGE SCALE GENOMIC DNA]</scope>
    <source>
        <strain evidence="1 2">P15</strain>
    </source>
</reference>
<dbReference type="STRING" id="428993.SAMN06296058_1142"/>
<protein>
    <submittedName>
        <fullName evidence="1">Uncharacterized protein</fullName>
    </submittedName>
</protein>
<name>A0A1T5JWK3_9GAMM</name>
<organism evidence="1 2">
    <name type="scientific">Pseudoxanthomonas indica</name>
    <dbReference type="NCBI Taxonomy" id="428993"/>
    <lineage>
        <taxon>Bacteria</taxon>
        <taxon>Pseudomonadati</taxon>
        <taxon>Pseudomonadota</taxon>
        <taxon>Gammaproteobacteria</taxon>
        <taxon>Lysobacterales</taxon>
        <taxon>Lysobacteraceae</taxon>
        <taxon>Pseudoxanthomonas</taxon>
    </lineage>
</organism>
<evidence type="ECO:0000313" key="2">
    <source>
        <dbReference type="Proteomes" id="UP000190341"/>
    </source>
</evidence>
<dbReference type="EMBL" id="FUZV01000001">
    <property type="protein sequence ID" value="SKC55757.1"/>
    <property type="molecule type" value="Genomic_DNA"/>
</dbReference>